<name>A0ABU6ZVS6_9FABA</name>
<comment type="caution">
    <text evidence="2">The sequence shown here is derived from an EMBL/GenBank/DDBJ whole genome shotgun (WGS) entry which is preliminary data.</text>
</comment>
<gene>
    <name evidence="2" type="ORF">PIB30_100254</name>
</gene>
<evidence type="ECO:0000313" key="3">
    <source>
        <dbReference type="Proteomes" id="UP001341840"/>
    </source>
</evidence>
<keyword evidence="3" id="KW-1185">Reference proteome</keyword>
<evidence type="ECO:0000313" key="2">
    <source>
        <dbReference type="EMBL" id="MED6226108.1"/>
    </source>
</evidence>
<reference evidence="2 3" key="1">
    <citation type="journal article" date="2023" name="Plants (Basel)">
        <title>Bridging the Gap: Combining Genomics and Transcriptomics Approaches to Understand Stylosanthes scabra, an Orphan Legume from the Brazilian Caatinga.</title>
        <authorList>
            <person name="Ferreira-Neto J.R.C."/>
            <person name="da Silva M.D."/>
            <person name="Binneck E."/>
            <person name="de Melo N.F."/>
            <person name="da Silva R.H."/>
            <person name="de Melo A.L.T.M."/>
            <person name="Pandolfi V."/>
            <person name="Bustamante F.O."/>
            <person name="Brasileiro-Vidal A.C."/>
            <person name="Benko-Iseppon A.M."/>
        </authorList>
    </citation>
    <scope>NUCLEOTIDE SEQUENCE [LARGE SCALE GENOMIC DNA]</scope>
    <source>
        <tissue evidence="2">Leaves</tissue>
    </source>
</reference>
<organism evidence="2 3">
    <name type="scientific">Stylosanthes scabra</name>
    <dbReference type="NCBI Taxonomy" id="79078"/>
    <lineage>
        <taxon>Eukaryota</taxon>
        <taxon>Viridiplantae</taxon>
        <taxon>Streptophyta</taxon>
        <taxon>Embryophyta</taxon>
        <taxon>Tracheophyta</taxon>
        <taxon>Spermatophyta</taxon>
        <taxon>Magnoliopsida</taxon>
        <taxon>eudicotyledons</taxon>
        <taxon>Gunneridae</taxon>
        <taxon>Pentapetalae</taxon>
        <taxon>rosids</taxon>
        <taxon>fabids</taxon>
        <taxon>Fabales</taxon>
        <taxon>Fabaceae</taxon>
        <taxon>Papilionoideae</taxon>
        <taxon>50 kb inversion clade</taxon>
        <taxon>dalbergioids sensu lato</taxon>
        <taxon>Dalbergieae</taxon>
        <taxon>Pterocarpus clade</taxon>
        <taxon>Stylosanthes</taxon>
    </lineage>
</organism>
<evidence type="ECO:0000256" key="1">
    <source>
        <dbReference type="SAM" id="MobiDB-lite"/>
    </source>
</evidence>
<dbReference type="EMBL" id="JASCZI010274637">
    <property type="protein sequence ID" value="MED6226108.1"/>
    <property type="molecule type" value="Genomic_DNA"/>
</dbReference>
<accession>A0ABU6ZVS6</accession>
<sequence>MNDLVYVMYNLKLKNKQIRKTPELEFEAVHSDDEWITEDAEVNAAESFEHSNPPLDGDPSNTNESDPGAEFDIPPNNSSDANMGEATVCELLGDPNQHVNEDVEEEQGAVNDKDGAALGLPPEPHSCWMLDIDSYKAKQELQNPSCIPQGCRCGPRRGAT</sequence>
<protein>
    <submittedName>
        <fullName evidence="2">Uncharacterized protein</fullName>
    </submittedName>
</protein>
<dbReference type="Proteomes" id="UP001341840">
    <property type="component" value="Unassembled WGS sequence"/>
</dbReference>
<proteinExistence type="predicted"/>
<feature type="region of interest" description="Disordered" evidence="1">
    <location>
        <begin position="42"/>
        <end position="86"/>
    </location>
</feature>